<comment type="subcellular location">
    <subcellularLocation>
        <location evidence="1">Membrane</location>
        <topology evidence="1">Multi-pass membrane protein</topology>
    </subcellularLocation>
</comment>
<keyword evidence="9" id="KW-1185">Reference proteome</keyword>
<evidence type="ECO:0000256" key="6">
    <source>
        <dbReference type="SAM" id="Phobius"/>
    </source>
</evidence>
<dbReference type="CDD" id="cd07042">
    <property type="entry name" value="STAS_SulP_like_sulfate_transporter"/>
    <property type="match status" value="1"/>
</dbReference>
<sequence length="305" mass="33778">MLIQELYAIGITSLLGGCFPVYPVSTALGRTMVNVNSGSKTLLSTVFSCALLLATILWLGPYLRALPRCVLASIITVALKSMFMKCAQVKRIYSISKIDFTIWMVSFFCTALINVMEGLAISILFALFTVICRSQWPKWHYFFRSTDGKDAKNGENATENPDVCVFRFDGPLLFTNVERFKHSLKLTTDSWMKTWKPERHKTANEFKDIGVVLYLTAANGPLRAALKASGFFDIVDREHLFPTLKDALAIASRNGGALRLLSEARKEQTNHQVSKSPTSPFGTSSASLPPTPSSPIVRLAPITKK</sequence>
<organism evidence="8 9">
    <name type="scientific">Trichostrongylus colubriformis</name>
    <name type="common">Black scour worm</name>
    <dbReference type="NCBI Taxonomy" id="6319"/>
    <lineage>
        <taxon>Eukaryota</taxon>
        <taxon>Metazoa</taxon>
        <taxon>Ecdysozoa</taxon>
        <taxon>Nematoda</taxon>
        <taxon>Chromadorea</taxon>
        <taxon>Rhabditida</taxon>
        <taxon>Rhabditina</taxon>
        <taxon>Rhabditomorpha</taxon>
        <taxon>Strongyloidea</taxon>
        <taxon>Trichostrongylidae</taxon>
        <taxon>Trichostrongylus</taxon>
    </lineage>
</organism>
<comment type="caution">
    <text evidence="8">The sequence shown here is derived from an EMBL/GenBank/DDBJ whole genome shotgun (WGS) entry which is preliminary data.</text>
</comment>
<reference evidence="8 9" key="1">
    <citation type="submission" date="2019-10" db="EMBL/GenBank/DDBJ databases">
        <title>Assembly and Annotation for the nematode Trichostrongylus colubriformis.</title>
        <authorList>
            <person name="Martin J."/>
        </authorList>
    </citation>
    <scope>NUCLEOTIDE SEQUENCE [LARGE SCALE GENOMIC DNA]</scope>
    <source>
        <strain evidence="8">G859</strain>
        <tissue evidence="8">Whole worm</tissue>
    </source>
</reference>
<evidence type="ECO:0000256" key="4">
    <source>
        <dbReference type="ARBA" id="ARBA00023136"/>
    </source>
</evidence>
<evidence type="ECO:0000313" key="9">
    <source>
        <dbReference type="Proteomes" id="UP001331761"/>
    </source>
</evidence>
<feature type="transmembrane region" description="Helical" evidence="6">
    <location>
        <begin position="95"/>
        <end position="113"/>
    </location>
</feature>
<evidence type="ECO:0000256" key="5">
    <source>
        <dbReference type="SAM" id="MobiDB-lite"/>
    </source>
</evidence>
<feature type="domain" description="STAS" evidence="7">
    <location>
        <begin position="204"/>
        <end position="251"/>
    </location>
</feature>
<evidence type="ECO:0000256" key="1">
    <source>
        <dbReference type="ARBA" id="ARBA00004141"/>
    </source>
</evidence>
<name>A0AAN8FLT5_TRICO</name>
<dbReference type="EMBL" id="WIXE01007128">
    <property type="protein sequence ID" value="KAK5980685.1"/>
    <property type="molecule type" value="Genomic_DNA"/>
</dbReference>
<keyword evidence="2 6" id="KW-0812">Transmembrane</keyword>
<feature type="region of interest" description="Disordered" evidence="5">
    <location>
        <begin position="265"/>
        <end position="305"/>
    </location>
</feature>
<dbReference type="PROSITE" id="PS50801">
    <property type="entry name" value="STAS"/>
    <property type="match status" value="1"/>
</dbReference>
<evidence type="ECO:0000256" key="3">
    <source>
        <dbReference type="ARBA" id="ARBA00022989"/>
    </source>
</evidence>
<dbReference type="InterPro" id="IPR011547">
    <property type="entry name" value="SLC26A/SulP_dom"/>
</dbReference>
<dbReference type="SUPFAM" id="SSF52091">
    <property type="entry name" value="SpoIIaa-like"/>
    <property type="match status" value="1"/>
</dbReference>
<dbReference type="InterPro" id="IPR036513">
    <property type="entry name" value="STAS_dom_sf"/>
</dbReference>
<dbReference type="Gene3D" id="3.30.750.24">
    <property type="entry name" value="STAS domain"/>
    <property type="match status" value="2"/>
</dbReference>
<feature type="compositionally biased region" description="Polar residues" evidence="5">
    <location>
        <begin position="270"/>
        <end position="282"/>
    </location>
</feature>
<dbReference type="InterPro" id="IPR001902">
    <property type="entry name" value="SLC26A/SulP_fam"/>
</dbReference>
<dbReference type="GO" id="GO:0055085">
    <property type="term" value="P:transmembrane transport"/>
    <property type="evidence" value="ECO:0007669"/>
    <property type="project" value="InterPro"/>
</dbReference>
<keyword evidence="3 6" id="KW-1133">Transmembrane helix</keyword>
<feature type="transmembrane region" description="Helical" evidence="6">
    <location>
        <begin position="41"/>
        <end position="59"/>
    </location>
</feature>
<evidence type="ECO:0000256" key="2">
    <source>
        <dbReference type="ARBA" id="ARBA00022692"/>
    </source>
</evidence>
<keyword evidence="4 6" id="KW-0472">Membrane</keyword>
<dbReference type="InterPro" id="IPR002645">
    <property type="entry name" value="STAS_dom"/>
</dbReference>
<gene>
    <name evidence="8" type="ORF">GCK32_013188</name>
</gene>
<dbReference type="Pfam" id="PF00916">
    <property type="entry name" value="Sulfate_transp"/>
    <property type="match status" value="1"/>
</dbReference>
<dbReference type="GO" id="GO:0016020">
    <property type="term" value="C:membrane"/>
    <property type="evidence" value="ECO:0007669"/>
    <property type="project" value="UniProtKB-SubCell"/>
</dbReference>
<dbReference type="PANTHER" id="PTHR11814">
    <property type="entry name" value="SULFATE TRANSPORTER"/>
    <property type="match status" value="1"/>
</dbReference>
<evidence type="ECO:0000313" key="8">
    <source>
        <dbReference type="EMBL" id="KAK5980685.1"/>
    </source>
</evidence>
<protein>
    <recommendedName>
        <fullName evidence="7">STAS domain-containing protein</fullName>
    </recommendedName>
</protein>
<accession>A0AAN8FLT5</accession>
<dbReference type="AlphaFoldDB" id="A0AAN8FLT5"/>
<evidence type="ECO:0000259" key="7">
    <source>
        <dbReference type="PROSITE" id="PS50801"/>
    </source>
</evidence>
<feature type="transmembrane region" description="Helical" evidence="6">
    <location>
        <begin position="6"/>
        <end position="29"/>
    </location>
</feature>
<dbReference type="Proteomes" id="UP001331761">
    <property type="component" value="Unassembled WGS sequence"/>
</dbReference>
<proteinExistence type="predicted"/>